<dbReference type="SUPFAM" id="SSF54928">
    <property type="entry name" value="RNA-binding domain, RBD"/>
    <property type="match status" value="1"/>
</dbReference>
<sequence length="171" mass="18948">MSVNNPSDSGGGGGAEVAFANPPSMTDMDMGAMGAWAEIMAEEQVQTAPPSEKNDENETQEQVTEENDSAVRKQPEQKYFAVQVTNLPACTNEELFYHFGGDSVVRDIAFLQDRQCAARIDLYTAEGLKRAKELDGQQFRGRTLRVRYCFMSSAALYLLILTLLFKGVRHV</sequence>
<gene>
    <name evidence="3" type="primary">Acey_s0062.g3308</name>
    <name evidence="3" type="ORF">Y032_0062g3308</name>
</gene>
<dbReference type="OrthoDB" id="48651at2759"/>
<name>A0A016U356_9BILA</name>
<feature type="transmembrane region" description="Helical" evidence="2">
    <location>
        <begin position="148"/>
        <end position="168"/>
    </location>
</feature>
<evidence type="ECO:0000256" key="2">
    <source>
        <dbReference type="SAM" id="Phobius"/>
    </source>
</evidence>
<protein>
    <recommendedName>
        <fullName evidence="5">RRM domain-containing protein</fullName>
    </recommendedName>
</protein>
<evidence type="ECO:0000256" key="1">
    <source>
        <dbReference type="SAM" id="MobiDB-lite"/>
    </source>
</evidence>
<dbReference type="AlphaFoldDB" id="A0A016U356"/>
<evidence type="ECO:0008006" key="5">
    <source>
        <dbReference type="Google" id="ProtNLM"/>
    </source>
</evidence>
<keyword evidence="2" id="KW-1133">Transmembrane helix</keyword>
<accession>A0A016U356</accession>
<keyword evidence="2" id="KW-0472">Membrane</keyword>
<dbReference type="EMBL" id="JARK01001398">
    <property type="protein sequence ID" value="EYC09023.1"/>
    <property type="molecule type" value="Genomic_DNA"/>
</dbReference>
<evidence type="ECO:0000313" key="4">
    <source>
        <dbReference type="Proteomes" id="UP000024635"/>
    </source>
</evidence>
<feature type="compositionally biased region" description="Acidic residues" evidence="1">
    <location>
        <begin position="55"/>
        <end position="68"/>
    </location>
</feature>
<dbReference type="InterPro" id="IPR012677">
    <property type="entry name" value="Nucleotide-bd_a/b_plait_sf"/>
</dbReference>
<evidence type="ECO:0000313" key="3">
    <source>
        <dbReference type="EMBL" id="EYC09023.1"/>
    </source>
</evidence>
<keyword evidence="2" id="KW-0812">Transmembrane</keyword>
<dbReference type="Proteomes" id="UP000024635">
    <property type="component" value="Unassembled WGS sequence"/>
</dbReference>
<dbReference type="STRING" id="53326.A0A016U356"/>
<keyword evidence="4" id="KW-1185">Reference proteome</keyword>
<dbReference type="InterPro" id="IPR035979">
    <property type="entry name" value="RBD_domain_sf"/>
</dbReference>
<proteinExistence type="predicted"/>
<dbReference type="CDD" id="cd00590">
    <property type="entry name" value="RRM_SF"/>
    <property type="match status" value="1"/>
</dbReference>
<dbReference type="GO" id="GO:0003676">
    <property type="term" value="F:nucleic acid binding"/>
    <property type="evidence" value="ECO:0007669"/>
    <property type="project" value="InterPro"/>
</dbReference>
<dbReference type="Gene3D" id="3.30.70.330">
    <property type="match status" value="1"/>
</dbReference>
<organism evidence="3 4">
    <name type="scientific">Ancylostoma ceylanicum</name>
    <dbReference type="NCBI Taxonomy" id="53326"/>
    <lineage>
        <taxon>Eukaryota</taxon>
        <taxon>Metazoa</taxon>
        <taxon>Ecdysozoa</taxon>
        <taxon>Nematoda</taxon>
        <taxon>Chromadorea</taxon>
        <taxon>Rhabditida</taxon>
        <taxon>Rhabditina</taxon>
        <taxon>Rhabditomorpha</taxon>
        <taxon>Strongyloidea</taxon>
        <taxon>Ancylostomatidae</taxon>
        <taxon>Ancylostomatinae</taxon>
        <taxon>Ancylostoma</taxon>
    </lineage>
</organism>
<reference evidence="4" key="1">
    <citation type="journal article" date="2015" name="Nat. Genet.">
        <title>The genome and transcriptome of the zoonotic hookworm Ancylostoma ceylanicum identify infection-specific gene families.</title>
        <authorList>
            <person name="Schwarz E.M."/>
            <person name="Hu Y."/>
            <person name="Antoshechkin I."/>
            <person name="Miller M.M."/>
            <person name="Sternberg P.W."/>
            <person name="Aroian R.V."/>
        </authorList>
    </citation>
    <scope>NUCLEOTIDE SEQUENCE</scope>
    <source>
        <strain evidence="4">HY135</strain>
    </source>
</reference>
<comment type="caution">
    <text evidence="3">The sequence shown here is derived from an EMBL/GenBank/DDBJ whole genome shotgun (WGS) entry which is preliminary data.</text>
</comment>
<feature type="region of interest" description="Disordered" evidence="1">
    <location>
        <begin position="1"/>
        <end position="75"/>
    </location>
</feature>